<evidence type="ECO:0000313" key="3">
    <source>
        <dbReference type="Proteomes" id="UP000474967"/>
    </source>
</evidence>
<dbReference type="AlphaFoldDB" id="A0A6L9Y1P6"/>
<comment type="caution">
    <text evidence="2">The sequence shown here is derived from an EMBL/GenBank/DDBJ whole genome shotgun (WGS) entry which is preliminary data.</text>
</comment>
<protein>
    <submittedName>
        <fullName evidence="2">Uncharacterized protein</fullName>
    </submittedName>
</protein>
<keyword evidence="3" id="KW-1185">Reference proteome</keyword>
<name>A0A6L9Y1P6_9MICO</name>
<organism evidence="2 3">
    <name type="scientific">Leifsonia tongyongensis</name>
    <dbReference type="NCBI Taxonomy" id="1268043"/>
    <lineage>
        <taxon>Bacteria</taxon>
        <taxon>Bacillati</taxon>
        <taxon>Actinomycetota</taxon>
        <taxon>Actinomycetes</taxon>
        <taxon>Micrococcales</taxon>
        <taxon>Microbacteriaceae</taxon>
        <taxon>Leifsonia</taxon>
    </lineage>
</organism>
<gene>
    <name evidence="2" type="ORF">G3T36_17330</name>
</gene>
<feature type="compositionally biased region" description="Polar residues" evidence="1">
    <location>
        <begin position="249"/>
        <end position="261"/>
    </location>
</feature>
<feature type="region of interest" description="Disordered" evidence="1">
    <location>
        <begin position="245"/>
        <end position="270"/>
    </location>
</feature>
<dbReference type="EMBL" id="JAAGWY010000004">
    <property type="protein sequence ID" value="NEN07622.1"/>
    <property type="molecule type" value="Genomic_DNA"/>
</dbReference>
<evidence type="ECO:0000256" key="1">
    <source>
        <dbReference type="SAM" id="MobiDB-lite"/>
    </source>
</evidence>
<dbReference type="Proteomes" id="UP000474967">
    <property type="component" value="Unassembled WGS sequence"/>
</dbReference>
<reference evidence="2 3" key="1">
    <citation type="journal article" date="2014" name="J. Microbiol.">
        <title>Diaminobutyricibacter tongyongensis gen. nov., sp. nov. and Homoserinibacter gongjuensis gen. nov., sp. nov. belong to the family Microbacteriaceae.</title>
        <authorList>
            <person name="Kim S.J."/>
            <person name="Ahn J.H."/>
            <person name="Weon H.Y."/>
            <person name="Hamada M."/>
            <person name="Suzuki K."/>
            <person name="Kwon S.W."/>
        </authorList>
    </citation>
    <scope>NUCLEOTIDE SEQUENCE [LARGE SCALE GENOMIC DNA]</scope>
    <source>
        <strain evidence="2 3">NBRC 108724</strain>
    </source>
</reference>
<proteinExistence type="predicted"/>
<dbReference type="RefSeq" id="WP_163291088.1">
    <property type="nucleotide sequence ID" value="NZ_JAAGWY010000004.1"/>
</dbReference>
<evidence type="ECO:0000313" key="2">
    <source>
        <dbReference type="EMBL" id="NEN07622.1"/>
    </source>
</evidence>
<sequence length="383" mass="40176">MAQFSWVATDAKTGTVIADLPDLQLTDVIRQTLGRYESVGATLPLPSAPENWQRATTSGAANLILLSQPTGLSGAFSGQPIPVWGATVATDLIDETDVVQLGLTTLEAYLDRRYVGNQIFTAAGQNDIINTLIGGYISVGPNGGIPIRVQYVTAGSGKARDHTYADQDDKTVYSALTDLMAVQGGPEWYIGWEHQSSPERYTPVLYVGDRIGAAVAAGMSPNAAFEMPGPVTKFQRLRDYSAGKGANSVVATSSGQGTSRPQSPPQIVTDPLRPTYEYRWTPSTSIIDPNTLIGWAQSAVAAMDGGAVTLTLSAAADVAPQLGTDWFLGDDIGFNIGGLDQNGDDLVPGFPGGYKGTARAIGYQLALDNTPIITPVLAGPAVG</sequence>
<accession>A0A6L9Y1P6</accession>